<dbReference type="InterPro" id="IPR004789">
    <property type="entry name" value="Acetalactate_synth_ssu"/>
</dbReference>
<evidence type="ECO:0000259" key="9">
    <source>
        <dbReference type="PROSITE" id="PS51671"/>
    </source>
</evidence>
<dbReference type="EC" id="2.2.1.6" evidence="8"/>
<evidence type="ECO:0000256" key="4">
    <source>
        <dbReference type="ARBA" id="ARBA00011744"/>
    </source>
</evidence>
<proteinExistence type="inferred from homology"/>
<comment type="function">
    <text evidence="8">Catalyzes the conversion of 2 pyruvate molecules into acetolactate in the first common step of the biosynthetic pathway of the branched-amino acids such as leucine, isoleucine, and valine.</text>
</comment>
<evidence type="ECO:0000256" key="3">
    <source>
        <dbReference type="ARBA" id="ARBA00006341"/>
    </source>
</evidence>
<dbReference type="GO" id="GO:0005829">
    <property type="term" value="C:cytosol"/>
    <property type="evidence" value="ECO:0007669"/>
    <property type="project" value="TreeGrafter"/>
</dbReference>
<dbReference type="PANTHER" id="PTHR30239:SF0">
    <property type="entry name" value="ACETOLACTATE SYNTHASE SMALL SUBUNIT 1, CHLOROPLASTIC"/>
    <property type="match status" value="1"/>
</dbReference>
<dbReference type="Pfam" id="PF10369">
    <property type="entry name" value="ALS_ss_C"/>
    <property type="match status" value="1"/>
</dbReference>
<dbReference type="InterPro" id="IPR002912">
    <property type="entry name" value="ACT_dom"/>
</dbReference>
<evidence type="ECO:0000256" key="8">
    <source>
        <dbReference type="RuleBase" id="RU368092"/>
    </source>
</evidence>
<accession>A0AA48KSH1</accession>
<reference evidence="10 11" key="1">
    <citation type="submission" date="2023-01" db="EMBL/GenBank/DDBJ databases">
        <title>Complete genome sequence of Muricauda aquimarina strain IFOP_LL357.</title>
        <authorList>
            <person name="Gajardo G."/>
            <person name="Ueki S."/>
            <person name="Maruyama F."/>
        </authorList>
    </citation>
    <scope>NUCLEOTIDE SEQUENCE [LARGE SCALE GENOMIC DNA]</scope>
    <source>
        <strain evidence="10 11">IFOP_LL357</strain>
    </source>
</reference>
<dbReference type="PROSITE" id="PS51671">
    <property type="entry name" value="ACT"/>
    <property type="match status" value="1"/>
</dbReference>
<dbReference type="EMBL" id="AP027268">
    <property type="protein sequence ID" value="BDW94191.1"/>
    <property type="molecule type" value="Genomic_DNA"/>
</dbReference>
<comment type="pathway">
    <text evidence="2 8">Amino-acid biosynthesis; L-valine biosynthesis; L-valine from pyruvate: step 1/4.</text>
</comment>
<dbReference type="GO" id="GO:1990610">
    <property type="term" value="F:acetolactate synthase regulator activity"/>
    <property type="evidence" value="ECO:0007669"/>
    <property type="project" value="UniProtKB-UniRule"/>
</dbReference>
<dbReference type="InterPro" id="IPR054480">
    <property type="entry name" value="AHAS_small-like_ACT"/>
</dbReference>
<dbReference type="InterPro" id="IPR019455">
    <property type="entry name" value="Acetolactate_synth_ssu_C"/>
</dbReference>
<dbReference type="SUPFAM" id="SSF55021">
    <property type="entry name" value="ACT-like"/>
    <property type="match status" value="2"/>
</dbReference>
<keyword evidence="11" id="KW-1185">Reference proteome</keyword>
<comment type="pathway">
    <text evidence="1 8">Amino-acid biosynthesis; L-isoleucine biosynthesis; L-isoleucine from 2-oxobutanoate: step 1/4.</text>
</comment>
<name>A0AA48KSH1_9FLAO</name>
<dbReference type="AlphaFoldDB" id="A0AA48KSH1"/>
<dbReference type="CDD" id="cd04878">
    <property type="entry name" value="ACT_AHAS"/>
    <property type="match status" value="1"/>
</dbReference>
<dbReference type="Proteomes" id="UP001330184">
    <property type="component" value="Chromosome"/>
</dbReference>
<evidence type="ECO:0000313" key="11">
    <source>
        <dbReference type="Proteomes" id="UP001330184"/>
    </source>
</evidence>
<feature type="domain" description="ACT" evidence="9">
    <location>
        <begin position="24"/>
        <end position="104"/>
    </location>
</feature>
<keyword evidence="8" id="KW-0808">Transferase</keyword>
<comment type="catalytic activity">
    <reaction evidence="7 8">
        <text>2 pyruvate + H(+) = (2S)-2-acetolactate + CO2</text>
        <dbReference type="Rhea" id="RHEA:25249"/>
        <dbReference type="ChEBI" id="CHEBI:15361"/>
        <dbReference type="ChEBI" id="CHEBI:15378"/>
        <dbReference type="ChEBI" id="CHEBI:16526"/>
        <dbReference type="ChEBI" id="CHEBI:58476"/>
        <dbReference type="EC" id="2.2.1.6"/>
    </reaction>
</comment>
<dbReference type="Gene3D" id="3.30.70.1150">
    <property type="entry name" value="ACT-like. Chain A, domain 2"/>
    <property type="match status" value="1"/>
</dbReference>
<dbReference type="InterPro" id="IPR039557">
    <property type="entry name" value="AHAS_ACT"/>
</dbReference>
<gene>
    <name evidence="10" type="ORF">MACH07_30230</name>
</gene>
<comment type="subunit">
    <text evidence="4 8">Dimer of large and small chains.</text>
</comment>
<evidence type="ECO:0000256" key="6">
    <source>
        <dbReference type="ARBA" id="ARBA00023304"/>
    </source>
</evidence>
<dbReference type="GO" id="GO:0003984">
    <property type="term" value="F:acetolactate synthase activity"/>
    <property type="evidence" value="ECO:0007669"/>
    <property type="project" value="UniProtKB-UniRule"/>
</dbReference>
<keyword evidence="5 8" id="KW-0028">Amino-acid biosynthesis</keyword>
<evidence type="ECO:0000313" key="10">
    <source>
        <dbReference type="EMBL" id="BDW94191.1"/>
    </source>
</evidence>
<dbReference type="NCBIfam" id="TIGR00119">
    <property type="entry name" value="acolac_sm"/>
    <property type="match status" value="1"/>
</dbReference>
<dbReference type="GO" id="GO:0009099">
    <property type="term" value="P:L-valine biosynthetic process"/>
    <property type="evidence" value="ECO:0007669"/>
    <property type="project" value="UniProtKB-UniRule"/>
</dbReference>
<dbReference type="Pfam" id="PF22629">
    <property type="entry name" value="ACT_AHAS_ss"/>
    <property type="match status" value="1"/>
</dbReference>
<dbReference type="Gene3D" id="3.30.70.260">
    <property type="match status" value="1"/>
</dbReference>
<evidence type="ECO:0000256" key="1">
    <source>
        <dbReference type="ARBA" id="ARBA00004974"/>
    </source>
</evidence>
<organism evidence="10 11">
    <name type="scientific">Flagellimonas marinaquae</name>
    <dbReference type="NCBI Taxonomy" id="254955"/>
    <lineage>
        <taxon>Bacteria</taxon>
        <taxon>Pseudomonadati</taxon>
        <taxon>Bacteroidota</taxon>
        <taxon>Flavobacteriia</taxon>
        <taxon>Flavobacteriales</taxon>
        <taxon>Flavobacteriaceae</taxon>
        <taxon>Flagellimonas</taxon>
    </lineage>
</organism>
<dbReference type="InterPro" id="IPR045865">
    <property type="entry name" value="ACT-like_dom_sf"/>
</dbReference>
<sequence>MIENLKGFLKGFSIQNTMEKQWYTISVYSENHVGLLNRISGIFLKRHINIESLNVSKSEIEGVSKFTIVVFTTEDWTRKIVGQIEKQIEVIKAYYHTDDETIYQESALFKIASHLLFDERQIQNIIKESNAQIVTVNREFFALAKTGRRHEIDEMYDALEPYGIMQFVRSGRITVTKATMPITEMLQEFQEN</sequence>
<evidence type="ECO:0000256" key="7">
    <source>
        <dbReference type="ARBA" id="ARBA00048670"/>
    </source>
</evidence>
<comment type="similarity">
    <text evidence="3 8">Belongs to the acetolactate synthase small subunit family.</text>
</comment>
<keyword evidence="6 8" id="KW-0100">Branched-chain amino acid biosynthesis</keyword>
<dbReference type="PANTHER" id="PTHR30239">
    <property type="entry name" value="ACETOLACTATE SYNTHASE SMALL SUBUNIT"/>
    <property type="match status" value="1"/>
</dbReference>
<dbReference type="InterPro" id="IPR027271">
    <property type="entry name" value="Acetolactate_synth/TF_NikR_C"/>
</dbReference>
<evidence type="ECO:0000256" key="2">
    <source>
        <dbReference type="ARBA" id="ARBA00005025"/>
    </source>
</evidence>
<dbReference type="GO" id="GO:0009097">
    <property type="term" value="P:isoleucine biosynthetic process"/>
    <property type="evidence" value="ECO:0007669"/>
    <property type="project" value="UniProtKB-UniRule"/>
</dbReference>
<evidence type="ECO:0000256" key="5">
    <source>
        <dbReference type="ARBA" id="ARBA00022605"/>
    </source>
</evidence>
<protein>
    <recommendedName>
        <fullName evidence="8">Acetolactate synthase small subunit</fullName>
        <shortName evidence="8">AHAS</shortName>
        <shortName evidence="8">ALS</shortName>
        <ecNumber evidence="8">2.2.1.6</ecNumber>
    </recommendedName>
    <alternativeName>
        <fullName evidence="8">Acetohydroxy-acid synthase small subunit</fullName>
    </alternativeName>
</protein>